<dbReference type="SUPFAM" id="SSF53474">
    <property type="entry name" value="alpha/beta-Hydrolases"/>
    <property type="match status" value="1"/>
</dbReference>
<evidence type="ECO:0000256" key="1">
    <source>
        <dbReference type="SAM" id="SignalP"/>
    </source>
</evidence>
<dbReference type="InterPro" id="IPR000073">
    <property type="entry name" value="AB_hydrolase_1"/>
</dbReference>
<dbReference type="Gene3D" id="3.40.50.1820">
    <property type="entry name" value="alpha/beta hydrolase"/>
    <property type="match status" value="1"/>
</dbReference>
<sequence length="366" mass="38967">MFSSLSRILLLLVTQSLATHIYGQDCSCSSVVVSTHVDTLIAKDPSDPFGGLQSNATDLRRLNETYDTFGVFCAPTQKTAQSTDVVQLLVHGFSYTNEYWSPATEEFQNQSYAAYACERGLSTFAIDVLGTGQSTRPANASDVQYASTSAVISQLARHLKSTSIIPGVESFKQVIGVGHSAGSASLIYGAIVEAENSPLDALVLTGEVTLQPGGLSIPGIVSGRDDTPLRWSSLDPNYVTVTSTDRTLFYPADTSLFSPRMVTYDGFTKDLGPTSLLAALGFSSLSVNYTGPVAKVVGLQDQLICVGTGRCDDIEALNAAERVLWPKAKSFEVILTEGGHCMNLDFLAEGAFSVVVGLVKQFAGLN</sequence>
<name>A0AAD7FJ65_9AGAR</name>
<dbReference type="Pfam" id="PF12697">
    <property type="entry name" value="Abhydrolase_6"/>
    <property type="match status" value="1"/>
</dbReference>
<accession>A0AAD7FJ65</accession>
<evidence type="ECO:0000313" key="3">
    <source>
        <dbReference type="EMBL" id="KAJ7626916.1"/>
    </source>
</evidence>
<evidence type="ECO:0000259" key="2">
    <source>
        <dbReference type="Pfam" id="PF12697"/>
    </source>
</evidence>
<dbReference type="InterPro" id="IPR029058">
    <property type="entry name" value="AB_hydrolase_fold"/>
</dbReference>
<keyword evidence="1" id="KW-0732">Signal</keyword>
<keyword evidence="4" id="KW-1185">Reference proteome</keyword>
<dbReference type="EMBL" id="JARKIF010000011">
    <property type="protein sequence ID" value="KAJ7626916.1"/>
    <property type="molecule type" value="Genomic_DNA"/>
</dbReference>
<protein>
    <recommendedName>
        <fullName evidence="2">AB hydrolase-1 domain-containing protein</fullName>
    </recommendedName>
</protein>
<reference evidence="3" key="1">
    <citation type="submission" date="2023-03" db="EMBL/GenBank/DDBJ databases">
        <title>Massive genome expansion in bonnet fungi (Mycena s.s.) driven by repeated elements and novel gene families across ecological guilds.</title>
        <authorList>
            <consortium name="Lawrence Berkeley National Laboratory"/>
            <person name="Harder C.B."/>
            <person name="Miyauchi S."/>
            <person name="Viragh M."/>
            <person name="Kuo A."/>
            <person name="Thoen E."/>
            <person name="Andreopoulos B."/>
            <person name="Lu D."/>
            <person name="Skrede I."/>
            <person name="Drula E."/>
            <person name="Henrissat B."/>
            <person name="Morin E."/>
            <person name="Kohler A."/>
            <person name="Barry K."/>
            <person name="LaButti K."/>
            <person name="Morin E."/>
            <person name="Salamov A."/>
            <person name="Lipzen A."/>
            <person name="Mereny Z."/>
            <person name="Hegedus B."/>
            <person name="Baldrian P."/>
            <person name="Stursova M."/>
            <person name="Weitz H."/>
            <person name="Taylor A."/>
            <person name="Grigoriev I.V."/>
            <person name="Nagy L.G."/>
            <person name="Martin F."/>
            <person name="Kauserud H."/>
        </authorList>
    </citation>
    <scope>NUCLEOTIDE SEQUENCE</scope>
    <source>
        <strain evidence="3">9284</strain>
    </source>
</reference>
<evidence type="ECO:0000313" key="4">
    <source>
        <dbReference type="Proteomes" id="UP001221142"/>
    </source>
</evidence>
<organism evidence="3 4">
    <name type="scientific">Roridomyces roridus</name>
    <dbReference type="NCBI Taxonomy" id="1738132"/>
    <lineage>
        <taxon>Eukaryota</taxon>
        <taxon>Fungi</taxon>
        <taxon>Dikarya</taxon>
        <taxon>Basidiomycota</taxon>
        <taxon>Agaricomycotina</taxon>
        <taxon>Agaricomycetes</taxon>
        <taxon>Agaricomycetidae</taxon>
        <taxon>Agaricales</taxon>
        <taxon>Marasmiineae</taxon>
        <taxon>Mycenaceae</taxon>
        <taxon>Roridomyces</taxon>
    </lineage>
</organism>
<dbReference type="AlphaFoldDB" id="A0AAD7FJ65"/>
<dbReference type="Proteomes" id="UP001221142">
    <property type="component" value="Unassembled WGS sequence"/>
</dbReference>
<feature type="signal peptide" evidence="1">
    <location>
        <begin position="1"/>
        <end position="18"/>
    </location>
</feature>
<comment type="caution">
    <text evidence="3">The sequence shown here is derived from an EMBL/GenBank/DDBJ whole genome shotgun (WGS) entry which is preliminary data.</text>
</comment>
<gene>
    <name evidence="3" type="ORF">FB45DRAFT_1059802</name>
</gene>
<proteinExistence type="predicted"/>
<feature type="chain" id="PRO_5041971969" description="AB hydrolase-1 domain-containing protein" evidence="1">
    <location>
        <begin position="19"/>
        <end position="366"/>
    </location>
</feature>
<feature type="domain" description="AB hydrolase-1" evidence="2">
    <location>
        <begin position="88"/>
        <end position="345"/>
    </location>
</feature>